<dbReference type="Proteomes" id="UP000017836">
    <property type="component" value="Unassembled WGS sequence"/>
</dbReference>
<dbReference type="Gramene" id="ERN06649">
    <property type="protein sequence ID" value="ERN06649"/>
    <property type="gene ID" value="AMTR_s00058p00183060"/>
</dbReference>
<keyword evidence="6" id="KW-1185">Reference proteome</keyword>
<gene>
    <name evidence="5" type="ORF">AMTR_s00058p00183060</name>
</gene>
<dbReference type="PANTHER" id="PTHR12801:SF122">
    <property type="entry name" value="RNA EXONUCLEASE 4"/>
    <property type="match status" value="1"/>
</dbReference>
<dbReference type="OMA" id="EPMWTIR"/>
<dbReference type="EMBL" id="KI393888">
    <property type="protein sequence ID" value="ERN06649.1"/>
    <property type="molecule type" value="Genomic_DNA"/>
</dbReference>
<evidence type="ECO:0000256" key="1">
    <source>
        <dbReference type="ARBA" id="ARBA00022722"/>
    </source>
</evidence>
<dbReference type="InterPro" id="IPR047021">
    <property type="entry name" value="REXO1/3/4-like"/>
</dbReference>
<dbReference type="PANTHER" id="PTHR12801">
    <property type="entry name" value="RNA EXONUCLEASE REXO1 / RECO3 FAMILY MEMBER-RELATED"/>
    <property type="match status" value="1"/>
</dbReference>
<dbReference type="PROSITE" id="PS00028">
    <property type="entry name" value="ZINC_FINGER_C2H2_1"/>
    <property type="match status" value="1"/>
</dbReference>
<keyword evidence="1" id="KW-0540">Nuclease</keyword>
<dbReference type="AlphaFoldDB" id="W1PG29"/>
<dbReference type="GO" id="GO:0003676">
    <property type="term" value="F:nucleic acid binding"/>
    <property type="evidence" value="ECO:0007669"/>
    <property type="project" value="InterPro"/>
</dbReference>
<name>W1PG29_AMBTC</name>
<dbReference type="SMART" id="SM00479">
    <property type="entry name" value="EXOIII"/>
    <property type="match status" value="1"/>
</dbReference>
<evidence type="ECO:0000256" key="3">
    <source>
        <dbReference type="PROSITE-ProRule" id="PRU00042"/>
    </source>
</evidence>
<dbReference type="PROSITE" id="PS50157">
    <property type="entry name" value="ZINC_FINGER_C2H2_2"/>
    <property type="match status" value="1"/>
</dbReference>
<keyword evidence="3" id="KW-0863">Zinc-finger</keyword>
<dbReference type="GO" id="GO:0006396">
    <property type="term" value="P:RNA processing"/>
    <property type="evidence" value="ECO:0000318"/>
    <property type="project" value="GO_Central"/>
</dbReference>
<dbReference type="GO" id="GO:0004527">
    <property type="term" value="F:exonuclease activity"/>
    <property type="evidence" value="ECO:0000318"/>
    <property type="project" value="GO_Central"/>
</dbReference>
<feature type="domain" description="C2H2-type" evidence="4">
    <location>
        <begin position="13"/>
        <end position="42"/>
    </location>
</feature>
<protein>
    <recommendedName>
        <fullName evidence="4">C2H2-type domain-containing protein</fullName>
    </recommendedName>
</protein>
<dbReference type="HOGENOM" id="CLU_049519_0_0_1"/>
<dbReference type="eggNOG" id="KOG2249">
    <property type="taxonomic scope" value="Eukaryota"/>
</dbReference>
<evidence type="ECO:0000256" key="2">
    <source>
        <dbReference type="ARBA" id="ARBA00022801"/>
    </source>
</evidence>
<evidence type="ECO:0000313" key="5">
    <source>
        <dbReference type="EMBL" id="ERN06649.1"/>
    </source>
</evidence>
<evidence type="ECO:0000259" key="4">
    <source>
        <dbReference type="PROSITE" id="PS50157"/>
    </source>
</evidence>
<dbReference type="InterPro" id="IPR013087">
    <property type="entry name" value="Znf_C2H2_type"/>
</dbReference>
<dbReference type="STRING" id="13333.W1PG29"/>
<dbReference type="GO" id="GO:0008270">
    <property type="term" value="F:zinc ion binding"/>
    <property type="evidence" value="ECO:0007669"/>
    <property type="project" value="UniProtKB-KW"/>
</dbReference>
<dbReference type="InterPro" id="IPR012337">
    <property type="entry name" value="RNaseH-like_sf"/>
</dbReference>
<proteinExistence type="predicted"/>
<keyword evidence="2" id="KW-0378">Hydrolase</keyword>
<dbReference type="InterPro" id="IPR036397">
    <property type="entry name" value="RNaseH_sf"/>
</dbReference>
<sequence>MDGRCDASETLRNKCAACYKQYNKVEHLVEHIRVSYHSVHEPTCGICKKHCRSFESLREHLIGPLPKVECARIFSTRGCSLCLNIFDCSNSLRRHRDTCQLSSPLLYGSISRLSLSNMYVEGNLASKNGRNGSQAVGLACQVVGGGIDGSLNICARVCLVDEDENVIFHSYVKPHIPVTNYRYEMTGIRAEHLRDALPLKQVQKKIQDILYNGEVLWRIRSKGGKAMVLVGHGLDQDLECLLMDYPSHLIRYDIQSGIHDPYEDSVGAMRLYKRMHSQLHPTEDPLPPNATINSTNLPSWRLKEFERMTPDALLDISRSDYYCWCLDSKQALDY</sequence>
<dbReference type="GO" id="GO:0005634">
    <property type="term" value="C:nucleus"/>
    <property type="evidence" value="ECO:0000318"/>
    <property type="project" value="GO_Central"/>
</dbReference>
<keyword evidence="3" id="KW-0479">Metal-binding</keyword>
<accession>W1PG29</accession>
<keyword evidence="3" id="KW-0862">Zinc</keyword>
<evidence type="ECO:0000313" key="6">
    <source>
        <dbReference type="Proteomes" id="UP000017836"/>
    </source>
</evidence>
<dbReference type="Pfam" id="PF00929">
    <property type="entry name" value="RNase_T"/>
    <property type="match status" value="1"/>
</dbReference>
<reference evidence="6" key="1">
    <citation type="journal article" date="2013" name="Science">
        <title>The Amborella genome and the evolution of flowering plants.</title>
        <authorList>
            <consortium name="Amborella Genome Project"/>
        </authorList>
    </citation>
    <scope>NUCLEOTIDE SEQUENCE [LARGE SCALE GENOMIC DNA]</scope>
</reference>
<dbReference type="SUPFAM" id="SSF53098">
    <property type="entry name" value="Ribonuclease H-like"/>
    <property type="match status" value="1"/>
</dbReference>
<dbReference type="InterPro" id="IPR013520">
    <property type="entry name" value="Ribonucl_H"/>
</dbReference>
<organism evidence="5 6">
    <name type="scientific">Amborella trichopoda</name>
    <dbReference type="NCBI Taxonomy" id="13333"/>
    <lineage>
        <taxon>Eukaryota</taxon>
        <taxon>Viridiplantae</taxon>
        <taxon>Streptophyta</taxon>
        <taxon>Embryophyta</taxon>
        <taxon>Tracheophyta</taxon>
        <taxon>Spermatophyta</taxon>
        <taxon>Magnoliopsida</taxon>
        <taxon>Amborellales</taxon>
        <taxon>Amborellaceae</taxon>
        <taxon>Amborella</taxon>
    </lineage>
</organism>
<dbReference type="Gene3D" id="3.30.420.10">
    <property type="entry name" value="Ribonuclease H-like superfamily/Ribonuclease H"/>
    <property type="match status" value="1"/>
</dbReference>